<organism evidence="13 14">
    <name type="scientific">Jatropha curcas</name>
    <name type="common">Barbados nut</name>
    <dbReference type="NCBI Taxonomy" id="180498"/>
    <lineage>
        <taxon>Eukaryota</taxon>
        <taxon>Viridiplantae</taxon>
        <taxon>Streptophyta</taxon>
        <taxon>Embryophyta</taxon>
        <taxon>Tracheophyta</taxon>
        <taxon>Spermatophyta</taxon>
        <taxon>Magnoliopsida</taxon>
        <taxon>eudicotyledons</taxon>
        <taxon>Gunneridae</taxon>
        <taxon>Pentapetalae</taxon>
        <taxon>rosids</taxon>
        <taxon>fabids</taxon>
        <taxon>Malpighiales</taxon>
        <taxon>Euphorbiaceae</taxon>
        <taxon>Crotonoideae</taxon>
        <taxon>Jatropheae</taxon>
        <taxon>Jatropha</taxon>
    </lineage>
</organism>
<evidence type="ECO:0000256" key="3">
    <source>
        <dbReference type="ARBA" id="ARBA00022448"/>
    </source>
</evidence>
<dbReference type="NCBIfam" id="TIGR00794">
    <property type="entry name" value="kup"/>
    <property type="match status" value="1"/>
</dbReference>
<dbReference type="GO" id="GO:0005886">
    <property type="term" value="C:plasma membrane"/>
    <property type="evidence" value="ECO:0007669"/>
    <property type="project" value="UniProtKB-SubCell"/>
</dbReference>
<dbReference type="EMBL" id="KK914334">
    <property type="protein sequence ID" value="KDP39994.1"/>
    <property type="molecule type" value="Genomic_DNA"/>
</dbReference>
<evidence type="ECO:0000256" key="10">
    <source>
        <dbReference type="RuleBase" id="RU321113"/>
    </source>
</evidence>
<keyword evidence="5 10" id="KW-0812">Transmembrane</keyword>
<feature type="transmembrane region" description="Helical" evidence="10">
    <location>
        <begin position="103"/>
        <end position="121"/>
    </location>
</feature>
<keyword evidence="3" id="KW-0813">Transport</keyword>
<evidence type="ECO:0000256" key="6">
    <source>
        <dbReference type="ARBA" id="ARBA00022958"/>
    </source>
</evidence>
<protein>
    <recommendedName>
        <fullName evidence="10">Potassium transporter</fullName>
    </recommendedName>
</protein>
<dbReference type="InterPro" id="IPR053952">
    <property type="entry name" value="K_trans_C"/>
</dbReference>
<sequence length="506" mass="57588">MWISVVILIFLFQIQRFGTHKVGYSFAPILVLWFLLIGIIGIYNFLKYDPSVIKALNPWCIIQYFQRNKKEAWISLGGVVLCLTGSEALFADLGHFNIRSIQLSSSVVLVPSVLLAYFGQCSYLRKHNADFASAFYSSIPKALYWPQFVLAILAAIIASQSLISASFSIVQQSLALGCFPRVKIVHTSSKYEGQVYVPEINTLLMIACVLVTLGFKNTVQIGNAYGIAVTFVFVITSALLVLIMVMIWKTNIISIIFYILTIGSIELLFLSSTLYKFVDGGYLPLLFAFVVVSIMFIWNYGYRKKYMYELENKIGAEKLTDIISNTRIHRIEGLGLFYTQLVQGISPIFPRYVSSVQALHSVLVFVSIKFLHISKVPAEERFLFQREKPGELIFRCVVRYGYADSRKDQGAEFEQMLANQLRVFIQEDNSNNDMQREMALVDKALRDGVVYLMGEGEVMAANESSWFKKLIVDDLYNWLSRNVRQPDEVFLIPRKQLLKVGITYEV</sequence>
<evidence type="ECO:0000259" key="11">
    <source>
        <dbReference type="Pfam" id="PF02705"/>
    </source>
</evidence>
<keyword evidence="8 10" id="KW-0406">Ion transport</keyword>
<accession>A0A067L7B4</accession>
<dbReference type="STRING" id="180498.A0A067L7B4"/>
<comment type="caution">
    <text evidence="10">Lacks conserved residue(s) required for the propagation of feature annotation.</text>
</comment>
<evidence type="ECO:0000256" key="9">
    <source>
        <dbReference type="ARBA" id="ARBA00023136"/>
    </source>
</evidence>
<dbReference type="PANTHER" id="PTHR30540:SF117">
    <property type="entry name" value="POTASSIUM TRANSPORTER"/>
    <property type="match status" value="1"/>
</dbReference>
<keyword evidence="7 10" id="KW-1133">Transmembrane helix</keyword>
<keyword evidence="4 10" id="KW-0633">Potassium transport</keyword>
<keyword evidence="6 10" id="KW-0630">Potassium</keyword>
<evidence type="ECO:0000313" key="14">
    <source>
        <dbReference type="Proteomes" id="UP000027138"/>
    </source>
</evidence>
<name>A0A067L7B4_JATCU</name>
<comment type="subcellular location">
    <subcellularLocation>
        <location evidence="1">Cell membrane</location>
        <topology evidence="1">Multi-pass membrane protein</topology>
    </subcellularLocation>
    <subcellularLocation>
        <location evidence="10">Membrane</location>
        <topology evidence="10">Multi-pass membrane protein</topology>
    </subcellularLocation>
</comment>
<dbReference type="Proteomes" id="UP000027138">
    <property type="component" value="Unassembled WGS sequence"/>
</dbReference>
<dbReference type="InterPro" id="IPR053951">
    <property type="entry name" value="K_trans_N"/>
</dbReference>
<evidence type="ECO:0000313" key="13">
    <source>
        <dbReference type="EMBL" id="KDP39994.1"/>
    </source>
</evidence>
<reference evidence="13 14" key="1">
    <citation type="journal article" date="2014" name="PLoS ONE">
        <title>Global Analysis of Gene Expression Profiles in Physic Nut (Jatropha curcas L.) Seedlings Exposed to Salt Stress.</title>
        <authorList>
            <person name="Zhang L."/>
            <person name="Zhang C."/>
            <person name="Wu P."/>
            <person name="Chen Y."/>
            <person name="Li M."/>
            <person name="Jiang H."/>
            <person name="Wu G."/>
        </authorList>
    </citation>
    <scope>NUCLEOTIDE SEQUENCE [LARGE SCALE GENOMIC DNA]</scope>
    <source>
        <strain evidence="14">cv. GZQX0401</strain>
        <tissue evidence="13">Young leaves</tissue>
    </source>
</reference>
<dbReference type="Pfam" id="PF22776">
    <property type="entry name" value="K_trans_C"/>
    <property type="match status" value="1"/>
</dbReference>
<feature type="transmembrane region" description="Helical" evidence="10">
    <location>
        <begin position="255"/>
        <end position="275"/>
    </location>
</feature>
<dbReference type="GO" id="GO:0015079">
    <property type="term" value="F:potassium ion transmembrane transporter activity"/>
    <property type="evidence" value="ECO:0007669"/>
    <property type="project" value="UniProtKB-UniRule"/>
</dbReference>
<evidence type="ECO:0000256" key="5">
    <source>
        <dbReference type="ARBA" id="ARBA00022692"/>
    </source>
</evidence>
<evidence type="ECO:0000256" key="2">
    <source>
        <dbReference type="ARBA" id="ARBA00008440"/>
    </source>
</evidence>
<dbReference type="AlphaFoldDB" id="A0A067L7B4"/>
<keyword evidence="14" id="KW-1185">Reference proteome</keyword>
<feature type="domain" description="K+ potassium transporter C-terminal" evidence="12">
    <location>
        <begin position="333"/>
        <end position="505"/>
    </location>
</feature>
<feature type="transmembrane region" description="Helical" evidence="10">
    <location>
        <begin position="26"/>
        <end position="46"/>
    </location>
</feature>
<dbReference type="PANTHER" id="PTHR30540">
    <property type="entry name" value="OSMOTIC STRESS POTASSIUM TRANSPORTER"/>
    <property type="match status" value="1"/>
</dbReference>
<feature type="transmembrane region" description="Helical" evidence="10">
    <location>
        <begin position="281"/>
        <end position="300"/>
    </location>
</feature>
<feature type="transmembrane region" description="Helical" evidence="10">
    <location>
        <begin position="142"/>
        <end position="159"/>
    </location>
</feature>
<feature type="transmembrane region" description="Helical" evidence="10">
    <location>
        <begin position="227"/>
        <end position="248"/>
    </location>
</feature>
<comment type="similarity">
    <text evidence="2 10">Belongs to the HAK/KUP transporter (TC 2.A.72.3) family.</text>
</comment>
<dbReference type="InterPro" id="IPR003855">
    <property type="entry name" value="K+_transporter"/>
</dbReference>
<dbReference type="Pfam" id="PF02705">
    <property type="entry name" value="K_trans"/>
    <property type="match status" value="1"/>
</dbReference>
<feature type="domain" description="K+ potassium transporter integral membrane" evidence="11">
    <location>
        <begin position="1"/>
        <end position="320"/>
    </location>
</feature>
<feature type="transmembrane region" description="Helical" evidence="10">
    <location>
        <begin position="72"/>
        <end position="91"/>
    </location>
</feature>
<proteinExistence type="inferred from homology"/>
<dbReference type="OrthoDB" id="504708at2759"/>
<keyword evidence="9 10" id="KW-0472">Membrane</keyword>
<evidence type="ECO:0000256" key="8">
    <source>
        <dbReference type="ARBA" id="ARBA00023065"/>
    </source>
</evidence>
<comment type="function">
    <text evidence="10">Potassium transporter.</text>
</comment>
<evidence type="ECO:0000259" key="12">
    <source>
        <dbReference type="Pfam" id="PF22776"/>
    </source>
</evidence>
<gene>
    <name evidence="13" type="ORF">JCGZ_01992</name>
</gene>
<evidence type="ECO:0000256" key="7">
    <source>
        <dbReference type="ARBA" id="ARBA00022989"/>
    </source>
</evidence>
<evidence type="ECO:0000256" key="1">
    <source>
        <dbReference type="ARBA" id="ARBA00004651"/>
    </source>
</evidence>
<evidence type="ECO:0000256" key="4">
    <source>
        <dbReference type="ARBA" id="ARBA00022538"/>
    </source>
</evidence>